<evidence type="ECO:0000256" key="2">
    <source>
        <dbReference type="ARBA" id="ARBA00022664"/>
    </source>
</evidence>
<dbReference type="PANTHER" id="PTHR15608">
    <property type="entry name" value="SPLICING FACTOR U2AF-ASSOCIATED PROTEIN 2"/>
    <property type="match status" value="1"/>
</dbReference>
<dbReference type="Proteomes" id="UP001230268">
    <property type="component" value="Unassembled WGS sequence"/>
</dbReference>
<dbReference type="InterPro" id="IPR034392">
    <property type="entry name" value="TatSF1-like_RRM1"/>
</dbReference>
<name>A0AAD8PDW4_BABGI</name>
<dbReference type="InterPro" id="IPR034393">
    <property type="entry name" value="TatSF1-like"/>
</dbReference>
<dbReference type="Pfam" id="PF00076">
    <property type="entry name" value="RRM_1"/>
    <property type="match status" value="1"/>
</dbReference>
<dbReference type="GO" id="GO:0048500">
    <property type="term" value="C:signal recognition particle"/>
    <property type="evidence" value="ECO:0007669"/>
    <property type="project" value="InterPro"/>
</dbReference>
<proteinExistence type="inferred from homology"/>
<evidence type="ECO:0000256" key="3">
    <source>
        <dbReference type="ARBA" id="ARBA00022737"/>
    </source>
</evidence>
<dbReference type="InterPro" id="IPR012677">
    <property type="entry name" value="Nucleotide-bd_a/b_plait_sf"/>
</dbReference>
<dbReference type="GO" id="GO:0005684">
    <property type="term" value="C:U2-type spliceosomal complex"/>
    <property type="evidence" value="ECO:0007669"/>
    <property type="project" value="TreeGrafter"/>
</dbReference>
<comment type="similarity">
    <text evidence="1">Belongs to the HTATSF1 family.</text>
</comment>
<feature type="compositionally biased region" description="Basic residues" evidence="7">
    <location>
        <begin position="219"/>
        <end position="231"/>
    </location>
</feature>
<keyword evidence="2" id="KW-0507">mRNA processing</keyword>
<dbReference type="SUPFAM" id="SSF54762">
    <property type="entry name" value="Signal recognition particle alu RNA binding heterodimer, SRP9/14"/>
    <property type="match status" value="1"/>
</dbReference>
<dbReference type="AlphaFoldDB" id="A0AAD8PDW4"/>
<dbReference type="EMBL" id="JAVEPI010000002">
    <property type="protein sequence ID" value="KAK1443464.1"/>
    <property type="molecule type" value="Genomic_DNA"/>
</dbReference>
<feature type="compositionally biased region" description="Acidic residues" evidence="7">
    <location>
        <begin position="509"/>
        <end position="519"/>
    </location>
</feature>
<dbReference type="GO" id="GO:0000398">
    <property type="term" value="P:mRNA splicing, via spliceosome"/>
    <property type="evidence" value="ECO:0007669"/>
    <property type="project" value="InterPro"/>
</dbReference>
<feature type="domain" description="RRM" evidence="8">
    <location>
        <begin position="248"/>
        <end position="334"/>
    </location>
</feature>
<keyword evidence="5" id="KW-0508">mRNA splicing</keyword>
<dbReference type="Gene3D" id="3.30.70.330">
    <property type="match status" value="2"/>
</dbReference>
<protein>
    <submittedName>
        <fullName evidence="9">Splicing factor u2af-associated protein 2 like protein</fullName>
    </submittedName>
</protein>
<dbReference type="GO" id="GO:0008312">
    <property type="term" value="F:7S RNA binding"/>
    <property type="evidence" value="ECO:0007669"/>
    <property type="project" value="InterPro"/>
</dbReference>
<dbReference type="Gene3D" id="3.30.720.10">
    <property type="entry name" value="Signal recognition particle alu RNA binding heterodimer, srp9/1"/>
    <property type="match status" value="1"/>
</dbReference>
<evidence type="ECO:0000256" key="6">
    <source>
        <dbReference type="PROSITE-ProRule" id="PRU00176"/>
    </source>
</evidence>
<feature type="region of interest" description="Disordered" evidence="7">
    <location>
        <begin position="162"/>
        <end position="231"/>
    </location>
</feature>
<keyword evidence="3" id="KW-0677">Repeat</keyword>
<dbReference type="Pfam" id="PF14237">
    <property type="entry name" value="GYF_2"/>
    <property type="match status" value="1"/>
</dbReference>
<evidence type="ECO:0000313" key="9">
    <source>
        <dbReference type="EMBL" id="KAK1443464.1"/>
    </source>
</evidence>
<evidence type="ECO:0000259" key="8">
    <source>
        <dbReference type="PROSITE" id="PS50102"/>
    </source>
</evidence>
<dbReference type="CDD" id="cd12281">
    <property type="entry name" value="RRM1_TatSF1_like"/>
    <property type="match status" value="1"/>
</dbReference>
<dbReference type="GO" id="GO:0005686">
    <property type="term" value="C:U2 snRNP"/>
    <property type="evidence" value="ECO:0007669"/>
    <property type="project" value="TreeGrafter"/>
</dbReference>
<keyword evidence="10" id="KW-1185">Reference proteome</keyword>
<dbReference type="InterPro" id="IPR009018">
    <property type="entry name" value="Signal_recog_particle_SRP9/14"/>
</dbReference>
<keyword evidence="4 6" id="KW-0694">RNA-binding</keyword>
<evidence type="ECO:0000256" key="1">
    <source>
        <dbReference type="ARBA" id="ARBA00007747"/>
    </source>
</evidence>
<evidence type="ECO:0000256" key="7">
    <source>
        <dbReference type="SAM" id="MobiDB-lite"/>
    </source>
</evidence>
<dbReference type="GO" id="GO:0006614">
    <property type="term" value="P:SRP-dependent cotranslational protein targeting to membrane"/>
    <property type="evidence" value="ECO:0007669"/>
    <property type="project" value="InterPro"/>
</dbReference>
<organism evidence="9 10">
    <name type="scientific">Babesia gibsoni</name>
    <dbReference type="NCBI Taxonomy" id="33632"/>
    <lineage>
        <taxon>Eukaryota</taxon>
        <taxon>Sar</taxon>
        <taxon>Alveolata</taxon>
        <taxon>Apicomplexa</taxon>
        <taxon>Aconoidasida</taxon>
        <taxon>Piroplasmida</taxon>
        <taxon>Babesiidae</taxon>
        <taxon>Babesia</taxon>
    </lineage>
</organism>
<gene>
    <name evidence="9" type="ORF">BgAZ_203400</name>
</gene>
<evidence type="ECO:0000256" key="4">
    <source>
        <dbReference type="ARBA" id="ARBA00022884"/>
    </source>
</evidence>
<dbReference type="InterPro" id="IPR035979">
    <property type="entry name" value="RBD_domain_sf"/>
</dbReference>
<feature type="region of interest" description="Disordered" evidence="7">
    <location>
        <begin position="491"/>
        <end position="519"/>
    </location>
</feature>
<reference evidence="9" key="1">
    <citation type="submission" date="2023-08" db="EMBL/GenBank/DDBJ databases">
        <title>Draft sequence of the Babesia gibsoni genome.</title>
        <authorList>
            <person name="Yamagishi J.Y."/>
            <person name="Xuan X.X."/>
        </authorList>
    </citation>
    <scope>NUCLEOTIDE SEQUENCE</scope>
    <source>
        <strain evidence="9">Azabu</strain>
    </source>
</reference>
<sequence>MTYYDNWSAFLYEARLIFYGSPLKTRYSVKHVKGEKNIVLKVTDDKKCCKFKLNRGSHLRQLNHLNQLFLHWSLSREINSIDDLPLKVEHMSSADEEKCSGHPSKWYVQFEGNDIRGPCDVTLLKSLLETSVIGSTSNVWCEGMDAWRPLVEVDELSAHLPEADKCRSTEGRNTPLENEGSHNNHVNDDANGVNQYDAGVAEEDKGGEPLSPEEEEARRRKREKKKQYLQRKKKKIESGQWVDSSKNLSVYISGLPDDTTAEEVENVFKRAGVIKIDPMTTLPKIKLYMDENQKFKNDARVTFVNKESVQFAIRYLDNYHFRKDCIIHVEEARYEPQKSQKKNHVPLTTEEMRKRYLAAKYEQERLKGWTEELDDGTGRRIVICKPMFSPEDAEEHEADSDFYKELREEVLAEITKFVPVDKVTPIPRHPQGVVCVKLKNSADAEIVISKFQDRIFDGRKLQVYFFDGKTDLQAQTIPSKFAREAILESAKEDPKDDDGIACDWIDNQSSDEEFEIRTE</sequence>
<accession>A0AAD8PDW4</accession>
<dbReference type="SUPFAM" id="SSF54928">
    <property type="entry name" value="RNA-binding domain, RBD"/>
    <property type="match status" value="1"/>
</dbReference>
<evidence type="ECO:0000313" key="10">
    <source>
        <dbReference type="Proteomes" id="UP001230268"/>
    </source>
</evidence>
<dbReference type="PANTHER" id="PTHR15608:SF0">
    <property type="entry name" value="HIV TAT-SPECIFIC FACTOR 1"/>
    <property type="match status" value="1"/>
</dbReference>
<dbReference type="PROSITE" id="PS50102">
    <property type="entry name" value="RRM"/>
    <property type="match status" value="1"/>
</dbReference>
<comment type="caution">
    <text evidence="9">The sequence shown here is derived from an EMBL/GenBank/DDBJ whole genome shotgun (WGS) entry which is preliminary data.</text>
</comment>
<feature type="compositionally biased region" description="Basic and acidic residues" evidence="7">
    <location>
        <begin position="179"/>
        <end position="188"/>
    </location>
</feature>
<dbReference type="InterPro" id="IPR025640">
    <property type="entry name" value="GYF_2"/>
</dbReference>
<dbReference type="SMART" id="SM00360">
    <property type="entry name" value="RRM"/>
    <property type="match status" value="2"/>
</dbReference>
<evidence type="ECO:0000256" key="5">
    <source>
        <dbReference type="ARBA" id="ARBA00023187"/>
    </source>
</evidence>
<dbReference type="InterPro" id="IPR000504">
    <property type="entry name" value="RRM_dom"/>
</dbReference>